<dbReference type="PANTHER" id="PTHR16160:SF13">
    <property type="entry name" value="FERMITIN 2-RELATED"/>
    <property type="match status" value="1"/>
</dbReference>
<organism evidence="3 4">
    <name type="scientific">Fasciola hepatica</name>
    <name type="common">Liver fluke</name>
    <dbReference type="NCBI Taxonomy" id="6192"/>
    <lineage>
        <taxon>Eukaryota</taxon>
        <taxon>Metazoa</taxon>
        <taxon>Spiralia</taxon>
        <taxon>Lophotrochozoa</taxon>
        <taxon>Platyhelminthes</taxon>
        <taxon>Trematoda</taxon>
        <taxon>Digenea</taxon>
        <taxon>Plagiorchiida</taxon>
        <taxon>Echinostomata</taxon>
        <taxon>Echinostomatoidea</taxon>
        <taxon>Fasciolidae</taxon>
        <taxon>Fasciola</taxon>
    </lineage>
</organism>
<dbReference type="InterPro" id="IPR037843">
    <property type="entry name" value="Kindlin/fermitin"/>
</dbReference>
<dbReference type="GO" id="GO:0030055">
    <property type="term" value="C:cell-substrate junction"/>
    <property type="evidence" value="ECO:0007669"/>
    <property type="project" value="TreeGrafter"/>
</dbReference>
<dbReference type="GO" id="GO:0007229">
    <property type="term" value="P:integrin-mediated signaling pathway"/>
    <property type="evidence" value="ECO:0007669"/>
    <property type="project" value="InterPro"/>
</dbReference>
<dbReference type="Pfam" id="PF18124">
    <property type="entry name" value="Kindlin_2_N"/>
    <property type="match status" value="1"/>
</dbReference>
<feature type="region of interest" description="Disordered" evidence="1">
    <location>
        <begin position="353"/>
        <end position="388"/>
    </location>
</feature>
<dbReference type="InterPro" id="IPR019748">
    <property type="entry name" value="FERM_central"/>
</dbReference>
<dbReference type="Gene3D" id="1.20.80.10">
    <property type="match status" value="1"/>
</dbReference>
<feature type="region of interest" description="Disordered" evidence="1">
    <location>
        <begin position="975"/>
        <end position="997"/>
    </location>
</feature>
<dbReference type="InterPro" id="IPR035963">
    <property type="entry name" value="FERM_2"/>
</dbReference>
<feature type="region of interest" description="Disordered" evidence="1">
    <location>
        <begin position="875"/>
        <end position="914"/>
    </location>
</feature>
<dbReference type="GO" id="GO:0007160">
    <property type="term" value="P:cell-matrix adhesion"/>
    <property type="evidence" value="ECO:0007669"/>
    <property type="project" value="TreeGrafter"/>
</dbReference>
<dbReference type="InterPro" id="IPR019749">
    <property type="entry name" value="Band_41_domain"/>
</dbReference>
<name>A0A4E0RBT6_FASHE</name>
<feature type="region of interest" description="Disordered" evidence="1">
    <location>
        <begin position="224"/>
        <end position="261"/>
    </location>
</feature>
<feature type="region of interest" description="Disordered" evidence="1">
    <location>
        <begin position="559"/>
        <end position="593"/>
    </location>
</feature>
<proteinExistence type="predicted"/>
<keyword evidence="4" id="KW-1185">Reference proteome</keyword>
<feature type="compositionally biased region" description="Polar residues" evidence="1">
    <location>
        <begin position="224"/>
        <end position="239"/>
    </location>
</feature>
<evidence type="ECO:0000313" key="3">
    <source>
        <dbReference type="EMBL" id="THD24806.1"/>
    </source>
</evidence>
<dbReference type="GO" id="GO:0005178">
    <property type="term" value="F:integrin binding"/>
    <property type="evidence" value="ECO:0007669"/>
    <property type="project" value="TreeGrafter"/>
</dbReference>
<feature type="domain" description="Band 4.1" evidence="2">
    <location>
        <begin position="105"/>
        <end position="959"/>
    </location>
</feature>
<dbReference type="Pfam" id="PF00373">
    <property type="entry name" value="FERM_M"/>
    <property type="match status" value="1"/>
</dbReference>
<evidence type="ECO:0000259" key="2">
    <source>
        <dbReference type="SMART" id="SM00295"/>
    </source>
</evidence>
<dbReference type="InterPro" id="IPR014352">
    <property type="entry name" value="FERM/acyl-CoA-bd_prot_sf"/>
</dbReference>
<dbReference type="InterPro" id="IPR011993">
    <property type="entry name" value="PH-like_dom_sf"/>
</dbReference>
<accession>A0A4E0RBT6</accession>
<feature type="compositionally biased region" description="Polar residues" evidence="1">
    <location>
        <begin position="367"/>
        <end position="381"/>
    </location>
</feature>
<feature type="compositionally biased region" description="Low complexity" evidence="1">
    <location>
        <begin position="976"/>
        <end position="985"/>
    </location>
</feature>
<dbReference type="AlphaFoldDB" id="A0A4E0RBT6"/>
<dbReference type="InterPro" id="IPR040790">
    <property type="entry name" value="Kindlin_2_N"/>
</dbReference>
<feature type="region of interest" description="Disordered" evidence="1">
    <location>
        <begin position="1067"/>
        <end position="1091"/>
    </location>
</feature>
<gene>
    <name evidence="3" type="ORF">D915_004583</name>
</gene>
<sequence>MLADGHYVDGSWLLTVHIDALKIDRQVRVQGDWSVGELLTELIEGLPAPVAKPPRPHEISLRSGGVRTGWGDHQLWWPEKSRWLLHSRISLNQYGLQADALLRLVPIYGRLRVQLPDLQTRDFVDVNYADPVFRVTVSICRQLNIRHPEELSLCYPITQSDLKHTRFVPAVIDRRLHAVNTLGRRIPFQRSATISTTHTQTKQSFTHNNLGKFSKENSPELTFSLSRRKSATSVSQTSDHLFGPPRLRERRQGTAGPTCPSWYRLSKTNSVNMPRFGPAYSPGSMHTLAFELRTFEDPYLASSPIIGVEDACYKGWLVRPNGFVQRLRLNSSWLDSARSLMEQGIDMRYRADLAEPPERPSAPASPNETGVSSEQQQTKSGNRTDSKWDPTPTVPILWLRYKYGNFYDLNPKYDAVRINQLYEQAKWSVITEAIEATDDEACLLAALQAHIEIATEREEAADQESTNVSSFVLDGQSASDGPKESASQVDGPGLSPAKTTADTERSRDTSPIGGYLRHQQPQRRSHVGSTQPRPLSLVELDSEIDALLDELANSCLTSADGRRRSRSRCRSPRPLSQISYQPAQEPEEPSPPVLSGYVKVCKPRKFGLKVFKRLFLSIDGLRLLVFKSQDDYNNKSESPAEMIYLPGCEVQPDLCLSSERYNIRLFVPISKTNLPLSAAFGLNTSDEQQRTAAVGGGAVGGAEEDMTLGGRLRRRASLLSLTSLSPFGHAFGLQPPGSGTSNGLCGTSAAVLGLVTEIVIRFSDVNTYTDWLALLRIATAVPFVGLSPADAQSDAVLGSGNTAVDEAAQHLLTQSIYEAERKAISGLVRLIAPSTGRGTDTTDTSTLHFVGLHTRLEKRLADFLPMRVGFIKGTPKPLDTRRDQVDGGSTIATGAGTLTADSRPPPHSSGGSSLISQRASFVRRICLAYSRIQQLTSTQAKLKYISAWEQMPNHGIAFFPARIEVTLPLASLFSQDSSSDPNNPNVGGGRNTVPWMNRPTGGGHITVSSSRRLEAVGIGPTRVFRCDLNTGDIMASWRLSSIQGWHINWELGELVLLLASPGARKVSKLQQQQQQDYEPRSSSPPPATPTLSSVTCAGRVIIRPVEVSVRILAEFLGGYAFLNLRSPEKNQGLDEGVFYKLTTGSTLPMTHTPVHGVTHG</sequence>
<dbReference type="Gene3D" id="2.30.29.30">
    <property type="entry name" value="Pleckstrin-homology domain (PH domain)/Phosphotyrosine-binding domain (PTB)"/>
    <property type="match status" value="1"/>
</dbReference>
<feature type="region of interest" description="Disordered" evidence="1">
    <location>
        <begin position="473"/>
        <end position="534"/>
    </location>
</feature>
<evidence type="ECO:0000313" key="4">
    <source>
        <dbReference type="Proteomes" id="UP000230066"/>
    </source>
</evidence>
<evidence type="ECO:0000256" key="1">
    <source>
        <dbReference type="SAM" id="MobiDB-lite"/>
    </source>
</evidence>
<dbReference type="SUPFAM" id="SSF50729">
    <property type="entry name" value="PH domain-like"/>
    <property type="match status" value="1"/>
</dbReference>
<comment type="caution">
    <text evidence="3">The sequence shown here is derived from an EMBL/GenBank/DDBJ whole genome shotgun (WGS) entry which is preliminary data.</text>
</comment>
<dbReference type="CDD" id="cd14473">
    <property type="entry name" value="FERM_B-lobe"/>
    <property type="match status" value="1"/>
</dbReference>
<dbReference type="SUPFAM" id="SSF47031">
    <property type="entry name" value="Second domain of FERM"/>
    <property type="match status" value="1"/>
</dbReference>
<dbReference type="Proteomes" id="UP000230066">
    <property type="component" value="Unassembled WGS sequence"/>
</dbReference>
<dbReference type="PANTHER" id="PTHR16160">
    <property type="entry name" value="FERMITIN 2-RELATED"/>
    <property type="match status" value="1"/>
</dbReference>
<dbReference type="SMART" id="SM00295">
    <property type="entry name" value="B41"/>
    <property type="match status" value="1"/>
</dbReference>
<dbReference type="Gene3D" id="3.10.20.90">
    <property type="entry name" value="Phosphatidylinositol 3-kinase Catalytic Subunit, Chain A, domain 1"/>
    <property type="match status" value="2"/>
</dbReference>
<reference evidence="3" key="1">
    <citation type="submission" date="2019-03" db="EMBL/GenBank/DDBJ databases">
        <title>Improved annotation for the trematode Fasciola hepatica.</title>
        <authorList>
            <person name="Choi Y.-J."/>
            <person name="Martin J."/>
            <person name="Mitreva M."/>
        </authorList>
    </citation>
    <scope>NUCLEOTIDE SEQUENCE [LARGE SCALE GENOMIC DNA]</scope>
</reference>
<protein>
    <recommendedName>
        <fullName evidence="2">Band 4.1 domain-containing protein</fullName>
    </recommendedName>
</protein>
<dbReference type="EMBL" id="JXXN02001422">
    <property type="protein sequence ID" value="THD24806.1"/>
    <property type="molecule type" value="Genomic_DNA"/>
</dbReference>